<sequence>MATPFWELVLQQLSIKRTTREFLKALLRNAFKNSLGLGLSAKRCKYAAVAYFLSLGSSFGDRKTLIAANPVIDP</sequence>
<protein>
    <submittedName>
        <fullName evidence="1">Uncharacterized protein</fullName>
    </submittedName>
</protein>
<comment type="caution">
    <text evidence="1">The sequence shown here is derived from an EMBL/GenBank/DDBJ whole genome shotgun (WGS) entry which is preliminary data.</text>
</comment>
<gene>
    <name evidence="1" type="ORF">Pse7429DRAFT_2756</name>
</gene>
<dbReference type="Proteomes" id="UP000011201">
    <property type="component" value="Unassembled WGS sequence"/>
</dbReference>
<reference evidence="1 2" key="1">
    <citation type="journal article" date="2013" name="Proc. Natl. Acad. Sci. U.S.A.">
        <title>Improving the coverage of the cyanobacterial phylum using diversity-driven genome sequencing.</title>
        <authorList>
            <person name="Shih P.M."/>
            <person name="Wu D."/>
            <person name="Latifi A."/>
            <person name="Axen S.D."/>
            <person name="Fewer D.P."/>
            <person name="Talla E."/>
            <person name="Calteau A."/>
            <person name="Cai F."/>
            <person name="Tandeau de Marsac N."/>
            <person name="Rippka R."/>
            <person name="Herdman M."/>
            <person name="Sivonen K."/>
            <person name="Coursin T."/>
            <person name="Laurent T."/>
            <person name="Goodwin L."/>
            <person name="Nolan M."/>
            <person name="Davenport K.W."/>
            <person name="Han C.S."/>
            <person name="Rubin E.M."/>
            <person name="Eisen J.A."/>
            <person name="Woyke T."/>
            <person name="Gugger M."/>
            <person name="Kerfeld C.A."/>
        </authorList>
    </citation>
    <scope>NUCLEOTIDE SEQUENCE [LARGE SCALE GENOMIC DNA]</scope>
    <source>
        <strain evidence="1 2">PCC 7429</strain>
    </source>
</reference>
<proteinExistence type="predicted"/>
<accession>L8MYV0</accession>
<evidence type="ECO:0000313" key="2">
    <source>
        <dbReference type="Proteomes" id="UP000011201"/>
    </source>
</evidence>
<organism evidence="1 2">
    <name type="scientific">Pseudanabaena biceps PCC 7429</name>
    <dbReference type="NCBI Taxonomy" id="927668"/>
    <lineage>
        <taxon>Bacteria</taxon>
        <taxon>Bacillati</taxon>
        <taxon>Cyanobacteriota</taxon>
        <taxon>Cyanophyceae</taxon>
        <taxon>Pseudanabaenales</taxon>
        <taxon>Pseudanabaenaceae</taxon>
        <taxon>Pseudanabaena</taxon>
    </lineage>
</organism>
<evidence type="ECO:0000313" key="1">
    <source>
        <dbReference type="EMBL" id="ELS31974.1"/>
    </source>
</evidence>
<name>L8MYV0_9CYAN</name>
<dbReference type="AlphaFoldDB" id="L8MYV0"/>
<dbReference type="EMBL" id="ALWB01000124">
    <property type="protein sequence ID" value="ELS31974.1"/>
    <property type="molecule type" value="Genomic_DNA"/>
</dbReference>
<keyword evidence="2" id="KW-1185">Reference proteome</keyword>